<keyword evidence="2" id="KW-0812">Transmembrane</keyword>
<evidence type="ECO:0000256" key="2">
    <source>
        <dbReference type="SAM" id="Phobius"/>
    </source>
</evidence>
<accession>A0ABR2VMA6</accession>
<sequence>MPSSNRSHSRSPTSGLAPSDSQQRSSNPSSPIPSENNEQILNPNNDNLGTTEERSKKQSDRNPAVAHGDHNEDTSSDANQVSTDNMPGHEGEGVEEQSSIQPSSNKAQEENLSRDGKKYGSTAGKYTQNETDVDTQGNTENTPLLGDASGSGEHLSELDRIRQNGRVRDLPKEYAESIQKWWQNLRPLWRWIIIALAILIAQLLLFALAIRLIGPSATEDILRAAKLTFESTTISELRPLSFLVTANASISNLPDYALISEPTTLDVLYHDRILGKINIPETTLGPSSNWFMIDSPLYTQDPELFSDFATELMTSESLTWSLVGNLSLRARGSRVENFPFRKDIGLKGLKGIRDLTMLSLDLSAHRPDGDVHLDTVISLFNPSNVTLYPGDIPFGIFYEQVKLAQVSTKSITLAPGPNNITLSGKIFPYSEDDIEIVSEFVTRYLKGEKTLVNIRGLGAYTTVPWLVNAIQGIQASVPVSGWSDRAFISDVKLQELSSEFFESKQTPIIGGSIQAKVKLPTSFPMEVKYISQYSEVCVYQHTIGEKGNKCIPFAKLALLSIPVKNTIKGDLITISADFRRVPLVPLKDKELFNYVVKRLFISDKGLFGISGETTVSIETTVGIIDLDLSEFERDFTLIGLSDLQNRPPVIKKTEIVNKKADLTFESEVKFYNPGKLISSWGTLMFDIVSDGINIGQIIVPELRMNPGENYISCVGRLFVTDDEQVNSTIRSLFNNYISGAETTFSVVGNEHSTEIPMLLDTFRDFSSVFTIPGSSSDLISNSVFHMMFGTFTTDIQNPMQSAPLTIKYVSATVFIDEEPIAQIDTNLQDSWWLAPMVLPPGKSIKTPKLPLVFNSAGYKQIRESLDKTLAVEIVAQVLVEVNEVEMWLDYQEDGVPVLLDGWLPQN</sequence>
<evidence type="ECO:0000256" key="1">
    <source>
        <dbReference type="SAM" id="MobiDB-lite"/>
    </source>
</evidence>
<dbReference type="InterPro" id="IPR022185">
    <property type="entry name" value="DUF3712"/>
</dbReference>
<dbReference type="EMBL" id="JASJQH010009268">
    <property type="protein sequence ID" value="KAK9680300.1"/>
    <property type="molecule type" value="Genomic_DNA"/>
</dbReference>
<proteinExistence type="predicted"/>
<feature type="region of interest" description="Disordered" evidence="1">
    <location>
        <begin position="1"/>
        <end position="154"/>
    </location>
</feature>
<feature type="compositionally biased region" description="Polar residues" evidence="1">
    <location>
        <begin position="124"/>
        <end position="142"/>
    </location>
</feature>
<protein>
    <recommendedName>
        <fullName evidence="3">Tag1-like fifth Ig-like domain-containing protein</fullName>
    </recommendedName>
</protein>
<feature type="compositionally biased region" description="Basic and acidic residues" evidence="1">
    <location>
        <begin position="51"/>
        <end position="60"/>
    </location>
</feature>
<name>A0ABR2VMA6_9FUNG</name>
<feature type="compositionally biased region" description="Polar residues" evidence="1">
    <location>
        <begin position="76"/>
        <end position="85"/>
    </location>
</feature>
<dbReference type="PANTHER" id="PTHR35895">
    <property type="entry name" value="CHROMOSOME 16, WHOLE GENOME SHOTGUN SEQUENCE"/>
    <property type="match status" value="1"/>
</dbReference>
<feature type="domain" description="Tag1-like fifth Ig-like" evidence="3">
    <location>
        <begin position="775"/>
        <end position="885"/>
    </location>
</feature>
<feature type="compositionally biased region" description="Low complexity" evidence="1">
    <location>
        <begin position="1"/>
        <end position="39"/>
    </location>
</feature>
<gene>
    <name evidence="4" type="ORF">K7432_015983</name>
</gene>
<feature type="compositionally biased region" description="Polar residues" evidence="1">
    <location>
        <begin position="96"/>
        <end position="106"/>
    </location>
</feature>
<keyword evidence="2" id="KW-1133">Transmembrane helix</keyword>
<dbReference type="Pfam" id="PF26153">
    <property type="entry name" value="LEA-2L_5"/>
    <property type="match status" value="1"/>
</dbReference>
<dbReference type="Proteomes" id="UP001479436">
    <property type="component" value="Unassembled WGS sequence"/>
</dbReference>
<dbReference type="InterPro" id="IPR046368">
    <property type="entry name" value="Tag1"/>
</dbReference>
<keyword evidence="2" id="KW-0472">Membrane</keyword>
<reference evidence="4 5" key="1">
    <citation type="submission" date="2023-04" db="EMBL/GenBank/DDBJ databases">
        <title>Genome of Basidiobolus ranarum AG-B5.</title>
        <authorList>
            <person name="Stajich J.E."/>
            <person name="Carter-House D."/>
            <person name="Gryganskyi A."/>
        </authorList>
    </citation>
    <scope>NUCLEOTIDE SEQUENCE [LARGE SCALE GENOMIC DNA]</scope>
    <source>
        <strain evidence="4 5">AG-B5</strain>
    </source>
</reference>
<dbReference type="Pfam" id="PF12505">
    <property type="entry name" value="DUF3712"/>
    <property type="match status" value="1"/>
</dbReference>
<comment type="caution">
    <text evidence="4">The sequence shown here is derived from an EMBL/GenBank/DDBJ whole genome shotgun (WGS) entry which is preliminary data.</text>
</comment>
<keyword evidence="5" id="KW-1185">Reference proteome</keyword>
<feature type="transmembrane region" description="Helical" evidence="2">
    <location>
        <begin position="188"/>
        <end position="213"/>
    </location>
</feature>
<feature type="compositionally biased region" description="Polar residues" evidence="1">
    <location>
        <begin position="40"/>
        <end position="50"/>
    </location>
</feature>
<evidence type="ECO:0000259" key="3">
    <source>
        <dbReference type="Pfam" id="PF26153"/>
    </source>
</evidence>
<dbReference type="InterPro" id="IPR059066">
    <property type="entry name" value="Ig_Tag1-like_5th"/>
</dbReference>
<organism evidence="4 5">
    <name type="scientific">Basidiobolus ranarum</name>
    <dbReference type="NCBI Taxonomy" id="34480"/>
    <lineage>
        <taxon>Eukaryota</taxon>
        <taxon>Fungi</taxon>
        <taxon>Fungi incertae sedis</taxon>
        <taxon>Zoopagomycota</taxon>
        <taxon>Entomophthoromycotina</taxon>
        <taxon>Basidiobolomycetes</taxon>
        <taxon>Basidiobolales</taxon>
        <taxon>Basidiobolaceae</taxon>
        <taxon>Basidiobolus</taxon>
    </lineage>
</organism>
<dbReference type="PANTHER" id="PTHR35895:SF1">
    <property type="entry name" value="LIPID-BINDING SERUM GLYCOPROTEIN C-TERMINAL DOMAIN-CONTAINING PROTEIN"/>
    <property type="match status" value="1"/>
</dbReference>
<evidence type="ECO:0000313" key="4">
    <source>
        <dbReference type="EMBL" id="KAK9680300.1"/>
    </source>
</evidence>
<feature type="compositionally biased region" description="Basic and acidic residues" evidence="1">
    <location>
        <begin position="107"/>
        <end position="118"/>
    </location>
</feature>
<evidence type="ECO:0000313" key="5">
    <source>
        <dbReference type="Proteomes" id="UP001479436"/>
    </source>
</evidence>